<protein>
    <submittedName>
        <fullName evidence="1">Uncharacterized protein</fullName>
    </submittedName>
</protein>
<dbReference type="EMBL" id="WIXE01001253">
    <property type="protein sequence ID" value="KAK5985862.1"/>
    <property type="molecule type" value="Genomic_DNA"/>
</dbReference>
<accession>A0AAN8IY56</accession>
<proteinExistence type="predicted"/>
<evidence type="ECO:0000313" key="2">
    <source>
        <dbReference type="Proteomes" id="UP001331761"/>
    </source>
</evidence>
<organism evidence="1 2">
    <name type="scientific">Trichostrongylus colubriformis</name>
    <name type="common">Black scour worm</name>
    <dbReference type="NCBI Taxonomy" id="6319"/>
    <lineage>
        <taxon>Eukaryota</taxon>
        <taxon>Metazoa</taxon>
        <taxon>Ecdysozoa</taxon>
        <taxon>Nematoda</taxon>
        <taxon>Chromadorea</taxon>
        <taxon>Rhabditida</taxon>
        <taxon>Rhabditina</taxon>
        <taxon>Rhabditomorpha</taxon>
        <taxon>Strongyloidea</taxon>
        <taxon>Trichostrongylidae</taxon>
        <taxon>Trichostrongylus</taxon>
    </lineage>
</organism>
<dbReference type="AlphaFoldDB" id="A0AAN8IY56"/>
<name>A0AAN8IY56_TRICO</name>
<gene>
    <name evidence="1" type="ORF">GCK32_002228</name>
</gene>
<comment type="caution">
    <text evidence="1">The sequence shown here is derived from an EMBL/GenBank/DDBJ whole genome shotgun (WGS) entry which is preliminary data.</text>
</comment>
<sequence length="177" mass="19327">MGVIQTSTKLKQPVSVIRRLQLSEKFHEVSFIFPEGDSARGEYRALEDQSAGEVTNSTIISVEKFKVFEESTSVILTTNIDKGGGGPRVKWRMLVRGLGGAAVVTVKAGDDLRLSRNGTYILWSSYESTFRFGLTNSGNRTAFARIIVLYTGESNVAEHVPVDVRPASGVVIDRGDS</sequence>
<keyword evidence="2" id="KW-1185">Reference proteome</keyword>
<evidence type="ECO:0000313" key="1">
    <source>
        <dbReference type="EMBL" id="KAK5985862.1"/>
    </source>
</evidence>
<dbReference type="Proteomes" id="UP001331761">
    <property type="component" value="Unassembled WGS sequence"/>
</dbReference>
<reference evidence="1 2" key="1">
    <citation type="submission" date="2019-10" db="EMBL/GenBank/DDBJ databases">
        <title>Assembly and Annotation for the nematode Trichostrongylus colubriformis.</title>
        <authorList>
            <person name="Martin J."/>
        </authorList>
    </citation>
    <scope>NUCLEOTIDE SEQUENCE [LARGE SCALE GENOMIC DNA]</scope>
    <source>
        <strain evidence="1">G859</strain>
        <tissue evidence="1">Whole worm</tissue>
    </source>
</reference>